<accession>A0ACC4P2Q5</accession>
<reference evidence="1" key="1">
    <citation type="submission" date="2014-10" db="EMBL/GenBank/DDBJ databases">
        <title>Genome sequencing of Vibrio caribbeanicus T14.</title>
        <authorList>
            <person name="Chan K.-G."/>
            <person name="Mohamad N.I."/>
        </authorList>
    </citation>
    <scope>NUCLEOTIDE SEQUENCE</scope>
    <source>
        <strain evidence="1">T14</strain>
    </source>
</reference>
<protein>
    <submittedName>
        <fullName evidence="1">Acetyltransferase</fullName>
    </submittedName>
</protein>
<evidence type="ECO:0000313" key="2">
    <source>
        <dbReference type="Proteomes" id="UP000030421"/>
    </source>
</evidence>
<evidence type="ECO:0000313" key="1">
    <source>
        <dbReference type="EMBL" id="KHD26827.1"/>
    </source>
</evidence>
<organism evidence="1 2">
    <name type="scientific">Vibrio caribbeanicus</name>
    <dbReference type="NCBI Taxonomy" id="701175"/>
    <lineage>
        <taxon>Bacteria</taxon>
        <taxon>Pseudomonadati</taxon>
        <taxon>Pseudomonadota</taxon>
        <taxon>Gammaproteobacteria</taxon>
        <taxon>Vibrionales</taxon>
        <taxon>Vibrionaceae</taxon>
        <taxon>Vibrio</taxon>
    </lineage>
</organism>
<proteinExistence type="predicted"/>
<dbReference type="Proteomes" id="UP000030421">
    <property type="component" value="Unassembled WGS sequence"/>
</dbReference>
<gene>
    <name evidence="1" type="ORF">NM09_02070</name>
</gene>
<comment type="caution">
    <text evidence="1">The sequence shown here is derived from an EMBL/GenBank/DDBJ whole genome shotgun (WGS) entry which is preliminary data.</text>
</comment>
<sequence length="173" mass="20019">MDFIHELDVTPEQHHLIRQLRNDSFVEHQATSSYLKQLPHVRVLEMKGGELIGYMGLDYRVISVDGQPLKVLGVIDFCVEKNARGQGIGRKMLQGVEQFARTKQVDFVILISDLKEFYLASGYQQITATQSWLRIHQHRNYGVAVEELDELYVKPMSEKPWPSGHVDWLGYMF</sequence>
<dbReference type="EMBL" id="JRWR01000001">
    <property type="protein sequence ID" value="KHD26827.1"/>
    <property type="molecule type" value="Genomic_DNA"/>
</dbReference>
<keyword evidence="2" id="KW-1185">Reference proteome</keyword>
<name>A0ACC4P2Q5_9VIBR</name>